<dbReference type="SUPFAM" id="SSF52172">
    <property type="entry name" value="CheY-like"/>
    <property type="match status" value="1"/>
</dbReference>
<dbReference type="InterPro" id="IPR036388">
    <property type="entry name" value="WH-like_DNA-bd_sf"/>
</dbReference>
<keyword evidence="4 7" id="KW-0238">DNA-binding</keyword>
<dbReference type="Gene3D" id="3.40.50.2300">
    <property type="match status" value="1"/>
</dbReference>
<dbReference type="RefSeq" id="WP_136061759.1">
    <property type="nucleotide sequence ID" value="NZ_CAAHFH010000001.1"/>
</dbReference>
<dbReference type="CDD" id="cd00383">
    <property type="entry name" value="trans_reg_C"/>
    <property type="match status" value="1"/>
</dbReference>
<feature type="modified residue" description="4-aspartylphosphate" evidence="6">
    <location>
        <position position="51"/>
    </location>
</feature>
<evidence type="ECO:0000313" key="10">
    <source>
        <dbReference type="EMBL" id="VGO20332.1"/>
    </source>
</evidence>
<keyword evidence="5" id="KW-0804">Transcription</keyword>
<dbReference type="GO" id="GO:0000156">
    <property type="term" value="F:phosphorelay response regulator activity"/>
    <property type="evidence" value="ECO:0007669"/>
    <property type="project" value="TreeGrafter"/>
</dbReference>
<sequence>MKVLIVEDDRKISSFVQKGLKEQGYVVDACHDGDSGYDLASGENYDVILLDIMLPGRDGLSILRALREEKNTVPVILLTARSGLDERVEGLNMGADDYLPKPFFMEELIARIIAVSRRASGEQLSVIHHGNIALNLITREVKRDGETLELTSREFNLLELLMRSPGRVYSRTQLLEHVWGYDFDPQTNVVDVYIRRVRGKIDSPDASSLIGTVRGVGYRFLAAG</sequence>
<dbReference type="PANTHER" id="PTHR48111">
    <property type="entry name" value="REGULATOR OF RPOS"/>
    <property type="match status" value="1"/>
</dbReference>
<evidence type="ECO:0000259" key="9">
    <source>
        <dbReference type="PROSITE" id="PS51755"/>
    </source>
</evidence>
<dbReference type="FunFam" id="1.10.10.10:FF:000005">
    <property type="entry name" value="Two-component system response regulator"/>
    <property type="match status" value="1"/>
</dbReference>
<evidence type="ECO:0000259" key="8">
    <source>
        <dbReference type="PROSITE" id="PS50110"/>
    </source>
</evidence>
<dbReference type="Pfam" id="PF00072">
    <property type="entry name" value="Response_reg"/>
    <property type="match status" value="1"/>
</dbReference>
<dbReference type="GO" id="GO:0006355">
    <property type="term" value="P:regulation of DNA-templated transcription"/>
    <property type="evidence" value="ECO:0007669"/>
    <property type="project" value="InterPro"/>
</dbReference>
<dbReference type="SMART" id="SM00448">
    <property type="entry name" value="REC"/>
    <property type="match status" value="1"/>
</dbReference>
<dbReference type="FunFam" id="3.40.50.2300:FF:000001">
    <property type="entry name" value="DNA-binding response regulator PhoB"/>
    <property type="match status" value="1"/>
</dbReference>
<evidence type="ECO:0000256" key="2">
    <source>
        <dbReference type="ARBA" id="ARBA00023012"/>
    </source>
</evidence>
<dbReference type="Gene3D" id="1.10.10.10">
    <property type="entry name" value="Winged helix-like DNA-binding domain superfamily/Winged helix DNA-binding domain"/>
    <property type="match status" value="1"/>
</dbReference>
<dbReference type="PANTHER" id="PTHR48111:SF1">
    <property type="entry name" value="TWO-COMPONENT RESPONSE REGULATOR ORR33"/>
    <property type="match status" value="1"/>
</dbReference>
<evidence type="ECO:0000256" key="3">
    <source>
        <dbReference type="ARBA" id="ARBA00023015"/>
    </source>
</evidence>
<evidence type="ECO:0000256" key="5">
    <source>
        <dbReference type="ARBA" id="ARBA00023163"/>
    </source>
</evidence>
<feature type="DNA-binding region" description="OmpR/PhoB-type" evidence="7">
    <location>
        <begin position="124"/>
        <end position="222"/>
    </location>
</feature>
<organism evidence="10 11">
    <name type="scientific">Pontiella sulfatireligans</name>
    <dbReference type="NCBI Taxonomy" id="2750658"/>
    <lineage>
        <taxon>Bacteria</taxon>
        <taxon>Pseudomonadati</taxon>
        <taxon>Kiritimatiellota</taxon>
        <taxon>Kiritimatiellia</taxon>
        <taxon>Kiritimatiellales</taxon>
        <taxon>Pontiellaceae</taxon>
        <taxon>Pontiella</taxon>
    </lineage>
</organism>
<evidence type="ECO:0000256" key="1">
    <source>
        <dbReference type="ARBA" id="ARBA00022553"/>
    </source>
</evidence>
<dbReference type="GO" id="GO:0000976">
    <property type="term" value="F:transcription cis-regulatory region binding"/>
    <property type="evidence" value="ECO:0007669"/>
    <property type="project" value="TreeGrafter"/>
</dbReference>
<keyword evidence="3" id="KW-0805">Transcription regulation</keyword>
<name>A0A6C2UJC6_9BACT</name>
<protein>
    <submittedName>
        <fullName evidence="10">Transcriptional activator protein CopR</fullName>
    </submittedName>
</protein>
<reference evidence="10 11" key="1">
    <citation type="submission" date="2019-04" db="EMBL/GenBank/DDBJ databases">
        <authorList>
            <person name="Van Vliet M D."/>
        </authorList>
    </citation>
    <scope>NUCLEOTIDE SEQUENCE [LARGE SCALE GENOMIC DNA]</scope>
    <source>
        <strain evidence="10 11">F21</strain>
    </source>
</reference>
<dbReference type="Proteomes" id="UP000346198">
    <property type="component" value="Unassembled WGS sequence"/>
</dbReference>
<dbReference type="Pfam" id="PF00486">
    <property type="entry name" value="Trans_reg_C"/>
    <property type="match status" value="1"/>
</dbReference>
<gene>
    <name evidence="10" type="primary">copR_1</name>
    <name evidence="10" type="ORF">SCARR_02394</name>
</gene>
<feature type="domain" description="Response regulatory" evidence="8">
    <location>
        <begin position="2"/>
        <end position="116"/>
    </location>
</feature>
<dbReference type="InterPro" id="IPR001867">
    <property type="entry name" value="OmpR/PhoB-type_DNA-bd"/>
</dbReference>
<dbReference type="GO" id="GO:0032993">
    <property type="term" value="C:protein-DNA complex"/>
    <property type="evidence" value="ECO:0007669"/>
    <property type="project" value="TreeGrafter"/>
</dbReference>
<proteinExistence type="predicted"/>
<dbReference type="GO" id="GO:0005829">
    <property type="term" value="C:cytosol"/>
    <property type="evidence" value="ECO:0007669"/>
    <property type="project" value="TreeGrafter"/>
</dbReference>
<dbReference type="InterPro" id="IPR001789">
    <property type="entry name" value="Sig_transdc_resp-reg_receiver"/>
</dbReference>
<dbReference type="InterPro" id="IPR039420">
    <property type="entry name" value="WalR-like"/>
</dbReference>
<keyword evidence="11" id="KW-1185">Reference proteome</keyword>
<evidence type="ECO:0000313" key="11">
    <source>
        <dbReference type="Proteomes" id="UP000346198"/>
    </source>
</evidence>
<dbReference type="InterPro" id="IPR011006">
    <property type="entry name" value="CheY-like_superfamily"/>
</dbReference>
<keyword evidence="2" id="KW-0902">Two-component regulatory system</keyword>
<dbReference type="SMART" id="SM00862">
    <property type="entry name" value="Trans_reg_C"/>
    <property type="match status" value="1"/>
</dbReference>
<dbReference type="AlphaFoldDB" id="A0A6C2UJC6"/>
<dbReference type="Gene3D" id="6.10.250.690">
    <property type="match status" value="1"/>
</dbReference>
<accession>A0A6C2UJC6</accession>
<evidence type="ECO:0000256" key="6">
    <source>
        <dbReference type="PROSITE-ProRule" id="PRU00169"/>
    </source>
</evidence>
<dbReference type="EMBL" id="CAAHFH010000001">
    <property type="protein sequence ID" value="VGO20332.1"/>
    <property type="molecule type" value="Genomic_DNA"/>
</dbReference>
<evidence type="ECO:0000256" key="7">
    <source>
        <dbReference type="PROSITE-ProRule" id="PRU01091"/>
    </source>
</evidence>
<feature type="domain" description="OmpR/PhoB-type" evidence="9">
    <location>
        <begin position="124"/>
        <end position="222"/>
    </location>
</feature>
<dbReference type="PROSITE" id="PS50110">
    <property type="entry name" value="RESPONSE_REGULATORY"/>
    <property type="match status" value="1"/>
</dbReference>
<dbReference type="PROSITE" id="PS51755">
    <property type="entry name" value="OMPR_PHOB"/>
    <property type="match status" value="1"/>
</dbReference>
<evidence type="ECO:0000256" key="4">
    <source>
        <dbReference type="ARBA" id="ARBA00023125"/>
    </source>
</evidence>
<keyword evidence="1 6" id="KW-0597">Phosphoprotein</keyword>